<dbReference type="Proteomes" id="UP000320888">
    <property type="component" value="Unassembled WGS sequence"/>
</dbReference>
<comment type="caution">
    <text evidence="2">The sequence shown here is derived from an EMBL/GenBank/DDBJ whole genome shotgun (WGS) entry which is preliminary data.</text>
</comment>
<evidence type="ECO:0000313" key="2">
    <source>
        <dbReference type="EMBL" id="TSB38653.1"/>
    </source>
</evidence>
<evidence type="ECO:0000256" key="1">
    <source>
        <dbReference type="SAM" id="Phobius"/>
    </source>
</evidence>
<evidence type="ECO:0000313" key="3">
    <source>
        <dbReference type="Proteomes" id="UP000320888"/>
    </source>
</evidence>
<protein>
    <submittedName>
        <fullName evidence="2">K(+)-transporting ATPase subunit F</fullName>
    </submittedName>
</protein>
<keyword evidence="1" id="KW-1133">Transmembrane helix</keyword>
<dbReference type="InterPro" id="IPR011726">
    <property type="entry name" value="KdpF"/>
</dbReference>
<keyword evidence="1" id="KW-0812">Transmembrane</keyword>
<gene>
    <name evidence="2" type="primary">kdpF</name>
    <name evidence="2" type="ORF">FNZ23_16715</name>
</gene>
<dbReference type="Pfam" id="PF09604">
    <property type="entry name" value="Potass_KdpF"/>
    <property type="match status" value="1"/>
</dbReference>
<dbReference type="NCBIfam" id="TIGR02115">
    <property type="entry name" value="potass_kdpF"/>
    <property type="match status" value="1"/>
</dbReference>
<accession>A0A553ZB31</accession>
<sequence length="32" mass="3442">MSAQSIENVIGLLVAVALLGYLVLALIKPERF</sequence>
<proteinExistence type="predicted"/>
<feature type="transmembrane region" description="Helical" evidence="1">
    <location>
        <begin position="6"/>
        <end position="27"/>
    </location>
</feature>
<reference evidence="2 3" key="1">
    <citation type="submission" date="2019-07" db="EMBL/GenBank/DDBJ databases">
        <title>Draft genome for Streptomyces benahoarensis MZ03-48.</title>
        <authorList>
            <person name="Gonzalez-Pimentel J.L."/>
        </authorList>
    </citation>
    <scope>NUCLEOTIDE SEQUENCE [LARGE SCALE GENOMIC DNA]</scope>
    <source>
        <strain evidence="2 3">MZ03-48</strain>
    </source>
</reference>
<dbReference type="GO" id="GO:0005886">
    <property type="term" value="C:plasma membrane"/>
    <property type="evidence" value="ECO:0007669"/>
    <property type="project" value="InterPro"/>
</dbReference>
<dbReference type="AlphaFoldDB" id="A0A553ZB31"/>
<organism evidence="2 3">
    <name type="scientific">Streptomyces benahoarensis</name>
    <dbReference type="NCBI Taxonomy" id="2595054"/>
    <lineage>
        <taxon>Bacteria</taxon>
        <taxon>Bacillati</taxon>
        <taxon>Actinomycetota</taxon>
        <taxon>Actinomycetes</taxon>
        <taxon>Kitasatosporales</taxon>
        <taxon>Streptomycetaceae</taxon>
        <taxon>Streptomyces</taxon>
    </lineage>
</organism>
<dbReference type="RefSeq" id="WP_030285908.1">
    <property type="nucleotide sequence ID" value="NZ_VKLS01000197.1"/>
</dbReference>
<keyword evidence="3" id="KW-1185">Reference proteome</keyword>
<dbReference type="EMBL" id="VKLS01000197">
    <property type="protein sequence ID" value="TSB38653.1"/>
    <property type="molecule type" value="Genomic_DNA"/>
</dbReference>
<name>A0A553ZB31_9ACTN</name>
<dbReference type="GO" id="GO:0008556">
    <property type="term" value="F:P-type potassium transmembrane transporter activity"/>
    <property type="evidence" value="ECO:0007669"/>
    <property type="project" value="InterPro"/>
</dbReference>
<keyword evidence="1" id="KW-0472">Membrane</keyword>